<organism evidence="1 2">
    <name type="scientific">Burkholderia contaminans</name>
    <dbReference type="NCBI Taxonomy" id="488447"/>
    <lineage>
        <taxon>Bacteria</taxon>
        <taxon>Pseudomonadati</taxon>
        <taxon>Pseudomonadota</taxon>
        <taxon>Betaproteobacteria</taxon>
        <taxon>Burkholderiales</taxon>
        <taxon>Burkholderiaceae</taxon>
        <taxon>Burkholderia</taxon>
        <taxon>Burkholderia cepacia complex</taxon>
    </lineage>
</organism>
<protein>
    <submittedName>
        <fullName evidence="1">Uncharacterized protein</fullName>
    </submittedName>
</protein>
<sequence length="125" mass="13657">MTGFGVEDFFLLRTGKACPVWTLTDDSNVIGFGESQGVISIAAELDRDQAAQVRAFGNDVTKTSCRITISGEPLAFYLVGKRITDRIWRGIASVDPIFVPNVSMVSSWEERAASNVVKFPVRRAG</sequence>
<proteinExistence type="predicted"/>
<reference evidence="1 2" key="1">
    <citation type="submission" date="2021-12" db="EMBL/GenBank/DDBJ databases">
        <title>Genomic and phenotypic characterization of three Burkholderia contaminans isolates recovered from different sources.</title>
        <authorList>
            <person name="Lopez De Volder A."/>
            <person name="Fan Y."/>
            <person name="Nunvar J."/>
            <person name="Herrera T."/>
            <person name="Timp W."/>
            <person name="Degrossi J."/>
        </authorList>
    </citation>
    <scope>NUCLEOTIDE SEQUENCE [LARGE SCALE GENOMIC DNA]</scope>
    <source>
        <strain evidence="1 2">LMG 23361</strain>
        <plasmid evidence="1 2">unnamed3</plasmid>
    </source>
</reference>
<keyword evidence="1" id="KW-0614">Plasmid</keyword>
<dbReference type="AlphaFoldDB" id="A0ABD7YFQ1"/>
<dbReference type="RefSeq" id="WP_089464386.1">
    <property type="nucleotide sequence ID" value="NZ_CABVQO010000096.1"/>
</dbReference>
<geneLocation type="plasmid" evidence="1 2">
    <name>unnamed3</name>
</geneLocation>
<evidence type="ECO:0000313" key="1">
    <source>
        <dbReference type="EMBL" id="WFN24003.1"/>
    </source>
</evidence>
<gene>
    <name evidence="1" type="ORF">LXE91_42200</name>
</gene>
<evidence type="ECO:0000313" key="2">
    <source>
        <dbReference type="Proteomes" id="UP001220209"/>
    </source>
</evidence>
<dbReference type="EMBL" id="CP090645">
    <property type="protein sequence ID" value="WFN24003.1"/>
    <property type="molecule type" value="Genomic_DNA"/>
</dbReference>
<accession>A0ABD7YFQ1</accession>
<dbReference type="Proteomes" id="UP001220209">
    <property type="component" value="Plasmid unnamed3"/>
</dbReference>
<name>A0ABD7YFQ1_9BURK</name>